<evidence type="ECO:0000256" key="1">
    <source>
        <dbReference type="SAM" id="MobiDB-lite"/>
    </source>
</evidence>
<dbReference type="SMART" id="SM00368">
    <property type="entry name" value="LRR_RI"/>
    <property type="match status" value="5"/>
</dbReference>
<dbReference type="Gene3D" id="3.80.10.10">
    <property type="entry name" value="Ribonuclease Inhibitor"/>
    <property type="match status" value="1"/>
</dbReference>
<dbReference type="Proteomes" id="UP000664521">
    <property type="component" value="Unassembled WGS sequence"/>
</dbReference>
<accession>A0A8H3G532</accession>
<organism evidence="2 3">
    <name type="scientific">Heterodermia speciosa</name>
    <dbReference type="NCBI Taxonomy" id="116794"/>
    <lineage>
        <taxon>Eukaryota</taxon>
        <taxon>Fungi</taxon>
        <taxon>Dikarya</taxon>
        <taxon>Ascomycota</taxon>
        <taxon>Pezizomycotina</taxon>
        <taxon>Lecanoromycetes</taxon>
        <taxon>OSLEUM clade</taxon>
        <taxon>Lecanoromycetidae</taxon>
        <taxon>Caliciales</taxon>
        <taxon>Physciaceae</taxon>
        <taxon>Heterodermia</taxon>
    </lineage>
</organism>
<dbReference type="PANTHER" id="PTHR24114:SF2">
    <property type="entry name" value="F-BOX DOMAIN-CONTAINING PROTEIN-RELATED"/>
    <property type="match status" value="1"/>
</dbReference>
<evidence type="ECO:0000313" key="2">
    <source>
        <dbReference type="EMBL" id="CAF9936723.1"/>
    </source>
</evidence>
<dbReference type="EMBL" id="CAJPDS010000094">
    <property type="protein sequence ID" value="CAF9936723.1"/>
    <property type="molecule type" value="Genomic_DNA"/>
</dbReference>
<evidence type="ECO:0000313" key="3">
    <source>
        <dbReference type="Proteomes" id="UP000664521"/>
    </source>
</evidence>
<dbReference type="InterPro" id="IPR052394">
    <property type="entry name" value="LRR-containing"/>
</dbReference>
<sequence>MPNMQTCLHAIAHQDSTMESIDLSGNPARLDPDTLQLELGAFGFIRKINLSNIYRRSGPGPLLTANVLLTWKLEELHFNNTSLNQQDVGELCQYLRSSQSDTLRQLGLNQCNLTGAQVADLLHAMFRGIGSIRPIHLHITKNRLENAHDSFVEAISRSMTPSGITMQMLEYEEERHFRDFVNALANNTSLIFLDISKASLPTDAGDDTCEALEKMLAENRTLQELDISGEQAHLEAASLGIGLNRALMGLSRNETLRVLRVENQGLGFQGASTLASVFEHNKGLREVYCENNEIGLQAFTVIVKSMEQNYTLLYLPHMDADRAWSLDKVQREIDKSRDNSSIMNMNMSMPGKATVRRTLGAAMTGQKPGRSTRTAPTTVFTTREANAAVNSLKTNWLGEVSKLQGCLMRNYNIAHGFPVADMLQHERPATAIRDSSVEGTPTCEADLQLGATAKEMERAEKDELASSPDENDVDGALMMSEKLHLSS</sequence>
<protein>
    <submittedName>
        <fullName evidence="2">Uncharacterized protein</fullName>
    </submittedName>
</protein>
<dbReference type="SUPFAM" id="SSF52047">
    <property type="entry name" value="RNI-like"/>
    <property type="match status" value="1"/>
</dbReference>
<feature type="region of interest" description="Disordered" evidence="1">
    <location>
        <begin position="457"/>
        <end position="487"/>
    </location>
</feature>
<proteinExistence type="predicted"/>
<name>A0A8H3G532_9LECA</name>
<dbReference type="PANTHER" id="PTHR24114">
    <property type="entry name" value="LEUCINE RICH REPEAT FAMILY PROTEIN"/>
    <property type="match status" value="1"/>
</dbReference>
<gene>
    <name evidence="2" type="ORF">HETSPECPRED_010426</name>
</gene>
<dbReference type="AlphaFoldDB" id="A0A8H3G532"/>
<dbReference type="InterPro" id="IPR032675">
    <property type="entry name" value="LRR_dom_sf"/>
</dbReference>
<keyword evidence="3" id="KW-1185">Reference proteome</keyword>
<comment type="caution">
    <text evidence="2">The sequence shown here is derived from an EMBL/GenBank/DDBJ whole genome shotgun (WGS) entry which is preliminary data.</text>
</comment>
<dbReference type="OrthoDB" id="120976at2759"/>
<reference evidence="2" key="1">
    <citation type="submission" date="2021-03" db="EMBL/GenBank/DDBJ databases">
        <authorList>
            <person name="Tagirdzhanova G."/>
        </authorList>
    </citation>
    <scope>NUCLEOTIDE SEQUENCE</scope>
</reference>